<dbReference type="AlphaFoldDB" id="A0A5N6KWB9"/>
<dbReference type="OrthoDB" id="7464126at2759"/>
<evidence type="ECO:0000256" key="3">
    <source>
        <dbReference type="PROSITE-ProRule" id="PRU00023"/>
    </source>
</evidence>
<dbReference type="SMART" id="SM00248">
    <property type="entry name" value="ANK"/>
    <property type="match status" value="7"/>
</dbReference>
<keyword evidence="5" id="KW-1185">Reference proteome</keyword>
<protein>
    <submittedName>
        <fullName evidence="4">Uncharacterized protein</fullName>
    </submittedName>
</protein>
<reference evidence="4 5" key="1">
    <citation type="submission" date="2019-06" db="EMBL/GenBank/DDBJ databases">
        <title>A chromosomal-level reference genome of Carpinus fangiana (Coryloideae, Betulaceae).</title>
        <authorList>
            <person name="Yang X."/>
            <person name="Wang Z."/>
            <person name="Zhang L."/>
            <person name="Hao G."/>
            <person name="Liu J."/>
            <person name="Yang Y."/>
        </authorList>
    </citation>
    <scope>NUCLEOTIDE SEQUENCE [LARGE SCALE GENOMIC DNA]</scope>
    <source>
        <strain evidence="4">Cfa_2016G</strain>
        <tissue evidence="4">Leaf</tissue>
    </source>
</reference>
<dbReference type="Proteomes" id="UP000327013">
    <property type="component" value="Unassembled WGS sequence"/>
</dbReference>
<feature type="repeat" description="ANK" evidence="3">
    <location>
        <begin position="705"/>
        <end position="737"/>
    </location>
</feature>
<evidence type="ECO:0000313" key="5">
    <source>
        <dbReference type="Proteomes" id="UP000327013"/>
    </source>
</evidence>
<feature type="repeat" description="ANK" evidence="3">
    <location>
        <begin position="773"/>
        <end position="805"/>
    </location>
</feature>
<dbReference type="PROSITE" id="PS50088">
    <property type="entry name" value="ANK_REPEAT"/>
    <property type="match status" value="4"/>
</dbReference>
<dbReference type="PANTHER" id="PTHR24126">
    <property type="entry name" value="ANKYRIN REPEAT, PH AND SEC7 DOMAIN CONTAINING PROTEIN SECG-RELATED"/>
    <property type="match status" value="1"/>
</dbReference>
<dbReference type="Gene3D" id="1.25.40.20">
    <property type="entry name" value="Ankyrin repeat-containing domain"/>
    <property type="match status" value="2"/>
</dbReference>
<name>A0A5N6KWB9_9ROSI</name>
<dbReference type="Pfam" id="PF12796">
    <property type="entry name" value="Ank_2"/>
    <property type="match status" value="2"/>
</dbReference>
<organism evidence="4 5">
    <name type="scientific">Carpinus fangiana</name>
    <dbReference type="NCBI Taxonomy" id="176857"/>
    <lineage>
        <taxon>Eukaryota</taxon>
        <taxon>Viridiplantae</taxon>
        <taxon>Streptophyta</taxon>
        <taxon>Embryophyta</taxon>
        <taxon>Tracheophyta</taxon>
        <taxon>Spermatophyta</taxon>
        <taxon>Magnoliopsida</taxon>
        <taxon>eudicotyledons</taxon>
        <taxon>Gunneridae</taxon>
        <taxon>Pentapetalae</taxon>
        <taxon>rosids</taxon>
        <taxon>fabids</taxon>
        <taxon>Fagales</taxon>
        <taxon>Betulaceae</taxon>
        <taxon>Carpinus</taxon>
    </lineage>
</organism>
<sequence>MPSKNRPLIPRKRQHSEVDTIGQYRAWPQLRWEAMQTPQSFEASAQQLALPRYHQPHGAADQIAHLDTVYKADSCWPCVAQSRVCIQVGDSSCKACSKRSADDLWSKVPCRNEKITDLTKLFIDFSKVSMNDHSAATLPIINLPYASTCAHADHTLHLGSINVLDSYMFYSAQASGSKVLESSPVQDLIGIALKCKTSRATNSFYFSRGPERSKNLMFGSSEVEPLIFDRLLAVQKFLETSANRTSCGLEHLLSLVVLGEFASSLSFAKDQMFRRETQLDLSIHDSRQISLYQSRQGIAMLNCLQDLTRLVMACCGEFQDWTEERDAIRKRYKADYWPMLVPEAWRARDSTRHLEALMEVITIYREIEQLENAAQAQFPQSKDFGAIKALCTVEKTSLSSRGQAINRLLATCLDGSTLDNAIESIEEDVRHDSNLSSNTGRRGFLLSEEDKFEIEELSKKTSSLRFSEFISMSSSSDNNPKSLTNSQSGWTASSYASSWANHGRNLLHPRGPDTEIEEDVRAAPQGRIDEEDINGQTQLSRAAKAGFVREIKALLERDADPLKKDKFGSTPLHYSIIAPTPFALECLLRYCGPNLDVRNERGCHILHLALEKQKDTSWLDTIYMSMTDADKKSVSWDCLIQETIRTDQLISLNWLVDKMADLQIKVHDDMLLLAAQYQSGAFCEVLFKAGAAINSRGHDEKNSGYGCTPLIMAVKGMQEDAMRWLIEHGADVNAENASGLTALHYASELWYSSPVYIQCLSQAGANLDARTKCDETPLMHAIQADSCGPVRWLLQAGANIHLKDNRGRGALQQAFKRQYIAVDIVQVLLENMAIIEVGKTSQNTLLHYAARSMKPGLFYLLRPKVLDGSIDPYARNLSGQTAIDIAIQAKSCSQEGFKALLECIGLLEPGMDIGDSEVVEKMQDVFKDKFKPSTKKIMF</sequence>
<keyword evidence="1" id="KW-0677">Repeat</keyword>
<feature type="repeat" description="ANK" evidence="3">
    <location>
        <begin position="534"/>
        <end position="566"/>
    </location>
</feature>
<comment type="caution">
    <text evidence="4">The sequence shown here is derived from an EMBL/GenBank/DDBJ whole genome shotgun (WGS) entry which is preliminary data.</text>
</comment>
<accession>A0A5N6KWB9</accession>
<evidence type="ECO:0000256" key="1">
    <source>
        <dbReference type="ARBA" id="ARBA00022737"/>
    </source>
</evidence>
<evidence type="ECO:0000313" key="4">
    <source>
        <dbReference type="EMBL" id="KAB8349814.1"/>
    </source>
</evidence>
<dbReference type="InterPro" id="IPR036770">
    <property type="entry name" value="Ankyrin_rpt-contain_sf"/>
</dbReference>
<dbReference type="PROSITE" id="PS50297">
    <property type="entry name" value="ANK_REP_REGION"/>
    <property type="match status" value="1"/>
</dbReference>
<gene>
    <name evidence="4" type="ORF">FH972_023827</name>
</gene>
<dbReference type="EMBL" id="VIBQ01000014">
    <property type="protein sequence ID" value="KAB8349814.1"/>
    <property type="molecule type" value="Genomic_DNA"/>
</dbReference>
<dbReference type="InterPro" id="IPR002110">
    <property type="entry name" value="Ankyrin_rpt"/>
</dbReference>
<keyword evidence="2 3" id="KW-0040">ANK repeat</keyword>
<feature type="repeat" description="ANK" evidence="3">
    <location>
        <begin position="738"/>
        <end position="772"/>
    </location>
</feature>
<proteinExistence type="predicted"/>
<evidence type="ECO:0000256" key="2">
    <source>
        <dbReference type="ARBA" id="ARBA00023043"/>
    </source>
</evidence>
<dbReference type="SUPFAM" id="SSF48403">
    <property type="entry name" value="Ankyrin repeat"/>
    <property type="match status" value="2"/>
</dbReference>